<accession>A0A1F7TVN5</accession>
<keyword evidence="4" id="KW-0963">Cytoplasm</keyword>
<gene>
    <name evidence="4" type="primary">prfB</name>
    <name evidence="7" type="ORF">A3C17_00110</name>
</gene>
<dbReference type="Proteomes" id="UP000177097">
    <property type="component" value="Unassembled WGS sequence"/>
</dbReference>
<keyword evidence="2 4" id="KW-0488">Methylation</keyword>
<dbReference type="HAMAP" id="MF_00094">
    <property type="entry name" value="Rel_fac_2"/>
    <property type="match status" value="1"/>
</dbReference>
<evidence type="ECO:0000259" key="6">
    <source>
        <dbReference type="SMART" id="SM00937"/>
    </source>
</evidence>
<comment type="caution">
    <text evidence="7">The sequence shown here is derived from an EMBL/GenBank/DDBJ whole genome shotgun (WGS) entry which is preliminary data.</text>
</comment>
<dbReference type="InterPro" id="IPR004374">
    <property type="entry name" value="PrfB"/>
</dbReference>
<comment type="subcellular location">
    <subcellularLocation>
        <location evidence="4">Cytoplasm</location>
    </subcellularLocation>
</comment>
<organism evidence="7 8">
    <name type="scientific">Candidatus Uhrbacteria bacterium RIFCSPHIGHO2_02_FULL_53_13</name>
    <dbReference type="NCBI Taxonomy" id="1802389"/>
    <lineage>
        <taxon>Bacteria</taxon>
        <taxon>Candidatus Uhriibacteriota</taxon>
    </lineage>
</organism>
<dbReference type="InterPro" id="IPR005139">
    <property type="entry name" value="PCRF"/>
</dbReference>
<dbReference type="InterPro" id="IPR045853">
    <property type="entry name" value="Pep_chain_release_fac_I_sf"/>
</dbReference>
<dbReference type="Pfam" id="PF03462">
    <property type="entry name" value="PCRF"/>
    <property type="match status" value="1"/>
</dbReference>
<dbReference type="FunFam" id="3.30.160.20:FF:000004">
    <property type="entry name" value="Peptide chain release factor 1"/>
    <property type="match status" value="1"/>
</dbReference>
<dbReference type="Gene3D" id="3.30.70.1660">
    <property type="match status" value="1"/>
</dbReference>
<comment type="similarity">
    <text evidence="1 4">Belongs to the prokaryotic/mitochondrial release factor family.</text>
</comment>
<name>A0A1F7TVN5_9BACT</name>
<comment type="function">
    <text evidence="4">Peptide chain release factor 2 directs the termination of translation in response to the peptide chain termination codons UGA and UAA.</text>
</comment>
<proteinExistence type="inferred from homology"/>
<dbReference type="Gene3D" id="1.20.58.410">
    <property type="entry name" value="Release factor"/>
    <property type="match status" value="1"/>
</dbReference>
<evidence type="ECO:0000256" key="3">
    <source>
        <dbReference type="ARBA" id="ARBA00022917"/>
    </source>
</evidence>
<keyword evidence="3 4" id="KW-0648">Protein biosynthesis</keyword>
<evidence type="ECO:0000313" key="8">
    <source>
        <dbReference type="Proteomes" id="UP000177097"/>
    </source>
</evidence>
<dbReference type="InterPro" id="IPR000352">
    <property type="entry name" value="Pep_chain_release_fac_I"/>
</dbReference>
<sequence>MAGKKTRLVTLEQQMATEGFWGDQAMAERVSREYGTLKQKIETWTTLRDDVGVIEAMMQETDDASSLEELGNQLKELEAKYNVLEVNTLFTGAYDGLNAIVSIHAGAGGDDAQDWAEMLLRMYLRFAENQHWKTSVLMESRGTEAGIKSVTVQISGERAFGHLKTEAGVHRLVRLSPFNADALRQTSFALVDVIPEIERDEDVDIKPGDVRIDTFMAGGHGGQSVNTTYSAVRIVHIPTGMTVQCQNERSQAQNKESAMKVLRGKLLQRTIEQQRQEIAGIRGEVVSAEWGSQIRSYVLHPYQLVKDHRTNYETSDTAKVLDGQVMPFIEERLRQVASEKSSGTA</sequence>
<comment type="PTM">
    <text evidence="4">Methylated by PrmC. Methylation increases the termination efficiency of RF2.</text>
</comment>
<dbReference type="PANTHER" id="PTHR43116">
    <property type="entry name" value="PEPTIDE CHAIN RELEASE FACTOR 2"/>
    <property type="match status" value="1"/>
</dbReference>
<dbReference type="PANTHER" id="PTHR43116:SF3">
    <property type="entry name" value="CLASS I PEPTIDE CHAIN RELEASE FACTOR"/>
    <property type="match status" value="1"/>
</dbReference>
<protein>
    <recommendedName>
        <fullName evidence="4 5">Peptide chain release factor 2</fullName>
        <shortName evidence="4">RF-2</shortName>
    </recommendedName>
</protein>
<dbReference type="SMART" id="SM00937">
    <property type="entry name" value="PCRF"/>
    <property type="match status" value="1"/>
</dbReference>
<evidence type="ECO:0000256" key="4">
    <source>
        <dbReference type="HAMAP-Rule" id="MF_00094"/>
    </source>
</evidence>
<dbReference type="STRING" id="1802389.A3C17_00110"/>
<feature type="modified residue" description="N5-methylglutamine" evidence="4">
    <location>
        <position position="223"/>
    </location>
</feature>
<feature type="domain" description="Peptide chain release factor" evidence="6">
    <location>
        <begin position="56"/>
        <end position="166"/>
    </location>
</feature>
<dbReference type="GO" id="GO:0016149">
    <property type="term" value="F:translation release factor activity, codon specific"/>
    <property type="evidence" value="ECO:0007669"/>
    <property type="project" value="UniProtKB-UniRule"/>
</dbReference>
<evidence type="ECO:0000313" key="7">
    <source>
        <dbReference type="EMBL" id="OGL70006.1"/>
    </source>
</evidence>
<evidence type="ECO:0000256" key="2">
    <source>
        <dbReference type="ARBA" id="ARBA00022481"/>
    </source>
</evidence>
<reference evidence="7 8" key="1">
    <citation type="journal article" date="2016" name="Nat. Commun.">
        <title>Thousands of microbial genomes shed light on interconnected biogeochemical processes in an aquifer system.</title>
        <authorList>
            <person name="Anantharaman K."/>
            <person name="Brown C.T."/>
            <person name="Hug L.A."/>
            <person name="Sharon I."/>
            <person name="Castelle C.J."/>
            <person name="Probst A.J."/>
            <person name="Thomas B.C."/>
            <person name="Singh A."/>
            <person name="Wilkins M.J."/>
            <person name="Karaoz U."/>
            <person name="Brodie E.L."/>
            <person name="Williams K.H."/>
            <person name="Hubbard S.S."/>
            <person name="Banfield J.F."/>
        </authorList>
    </citation>
    <scope>NUCLEOTIDE SEQUENCE [LARGE SCALE GENOMIC DNA]</scope>
</reference>
<dbReference type="SUPFAM" id="SSF75620">
    <property type="entry name" value="Release factor"/>
    <property type="match status" value="1"/>
</dbReference>
<dbReference type="NCBIfam" id="TIGR00020">
    <property type="entry name" value="prfB"/>
    <property type="match status" value="1"/>
</dbReference>
<dbReference type="Gene3D" id="3.30.160.20">
    <property type="match status" value="1"/>
</dbReference>
<dbReference type="EMBL" id="MGDX01000038">
    <property type="protein sequence ID" value="OGL70006.1"/>
    <property type="molecule type" value="Genomic_DNA"/>
</dbReference>
<dbReference type="GO" id="GO:0005737">
    <property type="term" value="C:cytoplasm"/>
    <property type="evidence" value="ECO:0007669"/>
    <property type="project" value="UniProtKB-SubCell"/>
</dbReference>
<evidence type="ECO:0000256" key="5">
    <source>
        <dbReference type="NCBIfam" id="TIGR00020"/>
    </source>
</evidence>
<evidence type="ECO:0000256" key="1">
    <source>
        <dbReference type="ARBA" id="ARBA00010835"/>
    </source>
</evidence>
<dbReference type="Pfam" id="PF00472">
    <property type="entry name" value="RF-1"/>
    <property type="match status" value="1"/>
</dbReference>
<dbReference type="AlphaFoldDB" id="A0A1F7TVN5"/>